<protein>
    <submittedName>
        <fullName evidence="1">Uncharacterized protein</fullName>
    </submittedName>
</protein>
<keyword evidence="2" id="KW-1185">Reference proteome</keyword>
<reference evidence="1" key="1">
    <citation type="submission" date="2023-07" db="EMBL/GenBank/DDBJ databases">
        <title>Black Yeasts Isolated from many extreme environments.</title>
        <authorList>
            <person name="Coleine C."/>
            <person name="Stajich J.E."/>
            <person name="Selbmann L."/>
        </authorList>
    </citation>
    <scope>NUCLEOTIDE SEQUENCE</scope>
    <source>
        <strain evidence="1">CCFEE 5714</strain>
    </source>
</reference>
<name>A0ACC3MAQ7_9PEZI</name>
<gene>
    <name evidence="1" type="ORF">LTR37_020667</name>
</gene>
<comment type="caution">
    <text evidence="1">The sequence shown here is derived from an EMBL/GenBank/DDBJ whole genome shotgun (WGS) entry which is preliminary data.</text>
</comment>
<evidence type="ECO:0000313" key="2">
    <source>
        <dbReference type="Proteomes" id="UP001281147"/>
    </source>
</evidence>
<sequence length="98" mass="11458">MPPFLTKEEAAILIAHIERDRGDAQTERFGLKDMLYHLRDWKVWEFGSYVMLNNTALYAFAFFLPIILMDGFGYSYSRANLMTFPPYAVRAYLGFDDD</sequence>
<organism evidence="1 2">
    <name type="scientific">Vermiconidia calcicola</name>
    <dbReference type="NCBI Taxonomy" id="1690605"/>
    <lineage>
        <taxon>Eukaryota</taxon>
        <taxon>Fungi</taxon>
        <taxon>Dikarya</taxon>
        <taxon>Ascomycota</taxon>
        <taxon>Pezizomycotina</taxon>
        <taxon>Dothideomycetes</taxon>
        <taxon>Dothideomycetidae</taxon>
        <taxon>Mycosphaerellales</taxon>
        <taxon>Extremaceae</taxon>
        <taxon>Vermiconidia</taxon>
    </lineage>
</organism>
<dbReference type="EMBL" id="JAUTXU010000379">
    <property type="protein sequence ID" value="KAK3682007.1"/>
    <property type="molecule type" value="Genomic_DNA"/>
</dbReference>
<accession>A0ACC3MAQ7</accession>
<proteinExistence type="predicted"/>
<dbReference type="Proteomes" id="UP001281147">
    <property type="component" value="Unassembled WGS sequence"/>
</dbReference>
<evidence type="ECO:0000313" key="1">
    <source>
        <dbReference type="EMBL" id="KAK3682007.1"/>
    </source>
</evidence>